<keyword evidence="2" id="KW-1185">Reference proteome</keyword>
<gene>
    <name evidence="1" type="ORF">C4N9_15550</name>
</gene>
<dbReference type="Pfam" id="PF13489">
    <property type="entry name" value="Methyltransf_23"/>
    <property type="match status" value="1"/>
</dbReference>
<dbReference type="SUPFAM" id="SSF53335">
    <property type="entry name" value="S-adenosyl-L-methionine-dependent methyltransferases"/>
    <property type="match status" value="1"/>
</dbReference>
<evidence type="ECO:0000313" key="1">
    <source>
        <dbReference type="EMBL" id="PWE27843.1"/>
    </source>
</evidence>
<dbReference type="AlphaFoldDB" id="A0A2U2C7K9"/>
<dbReference type="InterPro" id="IPR029063">
    <property type="entry name" value="SAM-dependent_MTases_sf"/>
</dbReference>
<dbReference type="EMBL" id="QEYD01000009">
    <property type="protein sequence ID" value="PWE27843.1"/>
    <property type="molecule type" value="Genomic_DNA"/>
</dbReference>
<protein>
    <submittedName>
        <fullName evidence="1">Uncharacterized protein</fullName>
    </submittedName>
</protein>
<proteinExistence type="predicted"/>
<comment type="caution">
    <text evidence="1">The sequence shown here is derived from an EMBL/GenBank/DDBJ whole genome shotgun (WGS) entry which is preliminary data.</text>
</comment>
<organism evidence="1 2">
    <name type="scientific">Pararhodobacter marinus</name>
    <dbReference type="NCBI Taxonomy" id="2184063"/>
    <lineage>
        <taxon>Bacteria</taxon>
        <taxon>Pseudomonadati</taxon>
        <taxon>Pseudomonadota</taxon>
        <taxon>Alphaproteobacteria</taxon>
        <taxon>Rhodobacterales</taxon>
        <taxon>Paracoccaceae</taxon>
        <taxon>Pararhodobacter</taxon>
    </lineage>
</organism>
<dbReference type="Gene3D" id="3.40.50.150">
    <property type="entry name" value="Vaccinia Virus protein VP39"/>
    <property type="match status" value="1"/>
</dbReference>
<reference evidence="1 2" key="1">
    <citation type="submission" date="2018-05" db="EMBL/GenBank/DDBJ databases">
        <title>Pararhodobacter marina sp. nov., isolated from deep-sea water of the Indian Ocean.</title>
        <authorList>
            <person name="Lai Q.Sr."/>
            <person name="Liu X."/>
            <person name="Shao Z."/>
        </authorList>
    </citation>
    <scope>NUCLEOTIDE SEQUENCE [LARGE SCALE GENOMIC DNA]</scope>
    <source>
        <strain evidence="1 2">CIC4N-9</strain>
    </source>
</reference>
<name>A0A2U2C7K9_9RHOB</name>
<dbReference type="Proteomes" id="UP000244940">
    <property type="component" value="Unassembled WGS sequence"/>
</dbReference>
<sequence>MTDPEALRFYNAAAERLGDALPAGATILDLGCGHGVAAAHLANAGFDVTGLDPSARLLAVARRIALAMLEGKGQIRDPRGLPYTFVTEADLTALLSEAGFRDVATTRAPAPAGVAGRDSALHLRATRARTVDPGAV</sequence>
<dbReference type="RefSeq" id="WP_109534258.1">
    <property type="nucleotide sequence ID" value="NZ_QEYD01000009.1"/>
</dbReference>
<accession>A0A2U2C7K9</accession>
<dbReference type="CDD" id="cd02440">
    <property type="entry name" value="AdoMet_MTases"/>
    <property type="match status" value="1"/>
</dbReference>
<evidence type="ECO:0000313" key="2">
    <source>
        <dbReference type="Proteomes" id="UP000244940"/>
    </source>
</evidence>
<dbReference type="GeneID" id="94366311"/>
<dbReference type="OrthoDB" id="9804312at2"/>